<dbReference type="InterPro" id="IPR029063">
    <property type="entry name" value="SAM-dependent_MTases_sf"/>
</dbReference>
<evidence type="ECO:0000256" key="1">
    <source>
        <dbReference type="ARBA" id="ARBA00022603"/>
    </source>
</evidence>
<dbReference type="OMA" id="KHDNTHG"/>
<dbReference type="VEuPathDB" id="FungiDB:SCHCODRAFT_02750318"/>
<organism evidence="7">
    <name type="scientific">Schizophyllum commune (strain H4-8 / FGSC 9210)</name>
    <name type="common">Split gill fungus</name>
    <dbReference type="NCBI Taxonomy" id="578458"/>
    <lineage>
        <taxon>Eukaryota</taxon>
        <taxon>Fungi</taxon>
        <taxon>Dikarya</taxon>
        <taxon>Basidiomycota</taxon>
        <taxon>Agaricomycotina</taxon>
        <taxon>Agaricomycetes</taxon>
        <taxon>Agaricomycetidae</taxon>
        <taxon>Agaricales</taxon>
        <taxon>Schizophyllaceae</taxon>
        <taxon>Schizophyllum</taxon>
    </lineage>
</organism>
<dbReference type="Gene3D" id="3.40.50.150">
    <property type="entry name" value="Vaccinia Virus protein VP39"/>
    <property type="match status" value="1"/>
</dbReference>
<dbReference type="HOGENOM" id="CLU_005533_0_3_1"/>
<sequence length="478" mass="51084">MSSLTPLIDLIVQNARVFEAACASAGDGGADDAGPDILDLNAPFNPASEAFRKDPKAAEAANVLAAAAFQLAATVLPPPSTLLGVAEAYLKPAALRVAVEAGVVEMLREAGSEGMHVNDMAKLNGLDPQKLARFLRLLASNFVFREVAPDVFANNRISSMIDTGKSSKEILADPEHKYDGTSGISAICAFITDEPFKAAAQVWGTVSDPADGLSGEPDATAMARAFGVRESVWKIMTRPENAHRLRRFNIAMAGSADLQPANVVLGAFDWASLPAGALVVDVGGGIGKSGRAIVESIPSLKVVVQDLPEVIEDAKKWWAESNSKAVESGQVTLEAHSFFEPQTLRGVDVFLLKQILHDWSDPYCAKILTHLRAVATPGKTKLVIMDSCLSLACREPLDDQFKDIPGALPHEAPEPLLPNYGPANDSGYLQDLVMLLSFNSQERNLRQFDTLLRGAGWKITSVRRTPGLLTNSVEAVPL</sequence>
<dbReference type="GeneID" id="9591491"/>
<dbReference type="SUPFAM" id="SSF53335">
    <property type="entry name" value="S-adenosyl-L-methionine-dependent methyltransferases"/>
    <property type="match status" value="1"/>
</dbReference>
<dbReference type="GO" id="GO:0032259">
    <property type="term" value="P:methylation"/>
    <property type="evidence" value="ECO:0007669"/>
    <property type="project" value="UniProtKB-KW"/>
</dbReference>
<dbReference type="PANTHER" id="PTHR43712:SF2">
    <property type="entry name" value="O-METHYLTRANSFERASE CICE"/>
    <property type="match status" value="1"/>
</dbReference>
<dbReference type="PROSITE" id="PS51683">
    <property type="entry name" value="SAM_OMT_II"/>
    <property type="match status" value="1"/>
</dbReference>
<accession>D8Q930</accession>
<dbReference type="RefSeq" id="XP_003030071.1">
    <property type="nucleotide sequence ID" value="XM_003030025.1"/>
</dbReference>
<dbReference type="KEGG" id="scm:SCHCO_02750318"/>
<dbReference type="InterPro" id="IPR016461">
    <property type="entry name" value="COMT-like"/>
</dbReference>
<keyword evidence="3" id="KW-0949">S-adenosyl-L-methionine</keyword>
<name>D8Q930_SCHCM</name>
<gene>
    <name evidence="6" type="ORF">SCHCODRAFT_57297</name>
</gene>
<evidence type="ECO:0000256" key="2">
    <source>
        <dbReference type="ARBA" id="ARBA00022679"/>
    </source>
</evidence>
<keyword evidence="1" id="KW-0489">Methyltransferase</keyword>
<dbReference type="GO" id="GO:0046983">
    <property type="term" value="F:protein dimerization activity"/>
    <property type="evidence" value="ECO:0007669"/>
    <property type="project" value="InterPro"/>
</dbReference>
<dbReference type="InterPro" id="IPR036388">
    <property type="entry name" value="WH-like_DNA-bd_sf"/>
</dbReference>
<proteinExistence type="predicted"/>
<evidence type="ECO:0000313" key="6">
    <source>
        <dbReference type="EMBL" id="EFI95168.1"/>
    </source>
</evidence>
<dbReference type="InterPro" id="IPR001077">
    <property type="entry name" value="COMT_C"/>
</dbReference>
<dbReference type="eggNOG" id="KOG3178">
    <property type="taxonomic scope" value="Eukaryota"/>
</dbReference>
<dbReference type="Proteomes" id="UP000007431">
    <property type="component" value="Unassembled WGS sequence"/>
</dbReference>
<dbReference type="InParanoid" id="D8Q930"/>
<dbReference type="OrthoDB" id="2410195at2759"/>
<dbReference type="GO" id="GO:0008171">
    <property type="term" value="F:O-methyltransferase activity"/>
    <property type="evidence" value="ECO:0007669"/>
    <property type="project" value="InterPro"/>
</dbReference>
<dbReference type="InterPro" id="IPR012967">
    <property type="entry name" value="COMT_dimerisation"/>
</dbReference>
<dbReference type="Pfam" id="PF08100">
    <property type="entry name" value="Dimerisation"/>
    <property type="match status" value="1"/>
</dbReference>
<dbReference type="AlphaFoldDB" id="D8Q930"/>
<dbReference type="Gene3D" id="1.10.10.10">
    <property type="entry name" value="Winged helix-like DNA-binding domain superfamily/Winged helix DNA-binding domain"/>
    <property type="match status" value="1"/>
</dbReference>
<evidence type="ECO:0000259" key="5">
    <source>
        <dbReference type="Pfam" id="PF08100"/>
    </source>
</evidence>
<dbReference type="Pfam" id="PF00891">
    <property type="entry name" value="Methyltransf_2"/>
    <property type="match status" value="1"/>
</dbReference>
<evidence type="ECO:0000313" key="7">
    <source>
        <dbReference type="Proteomes" id="UP000007431"/>
    </source>
</evidence>
<feature type="domain" description="O-methyltransferase dimerisation" evidence="5">
    <location>
        <begin position="86"/>
        <end position="160"/>
    </location>
</feature>
<dbReference type="SUPFAM" id="SSF46785">
    <property type="entry name" value="Winged helix' DNA-binding domain"/>
    <property type="match status" value="1"/>
</dbReference>
<reference evidence="6 7" key="1">
    <citation type="journal article" date="2010" name="Nat. Biotechnol.">
        <title>Genome sequence of the model mushroom Schizophyllum commune.</title>
        <authorList>
            <person name="Ohm R.A."/>
            <person name="de Jong J.F."/>
            <person name="Lugones L.G."/>
            <person name="Aerts A."/>
            <person name="Kothe E."/>
            <person name="Stajich J.E."/>
            <person name="de Vries R.P."/>
            <person name="Record E."/>
            <person name="Levasseur A."/>
            <person name="Baker S.E."/>
            <person name="Bartholomew K.A."/>
            <person name="Coutinho P.M."/>
            <person name="Erdmann S."/>
            <person name="Fowler T.J."/>
            <person name="Gathman A.C."/>
            <person name="Lombard V."/>
            <person name="Henrissat B."/>
            <person name="Knabe N."/>
            <person name="Kuees U."/>
            <person name="Lilly W.W."/>
            <person name="Lindquist E."/>
            <person name="Lucas S."/>
            <person name="Magnuson J.K."/>
            <person name="Piumi F."/>
            <person name="Raudaskoski M."/>
            <person name="Salamov A."/>
            <person name="Schmutz J."/>
            <person name="Schwarze F.W.M.R."/>
            <person name="vanKuyk P.A."/>
            <person name="Horton J.S."/>
            <person name="Grigoriev I.V."/>
            <person name="Woesten H.A.B."/>
        </authorList>
    </citation>
    <scope>NUCLEOTIDE SEQUENCE [LARGE SCALE GENOMIC DNA]</scope>
    <source>
        <strain evidence="7">H4-8 / FGSC 9210</strain>
    </source>
</reference>
<evidence type="ECO:0000256" key="3">
    <source>
        <dbReference type="ARBA" id="ARBA00022691"/>
    </source>
</evidence>
<dbReference type="EMBL" id="GL377308">
    <property type="protein sequence ID" value="EFI95168.1"/>
    <property type="molecule type" value="Genomic_DNA"/>
</dbReference>
<feature type="domain" description="O-methyltransferase C-terminal" evidence="4">
    <location>
        <begin position="220"/>
        <end position="403"/>
    </location>
</feature>
<dbReference type="PANTHER" id="PTHR43712">
    <property type="entry name" value="PUTATIVE (AFU_ORTHOLOGUE AFUA_4G14580)-RELATED"/>
    <property type="match status" value="1"/>
</dbReference>
<keyword evidence="7" id="KW-1185">Reference proteome</keyword>
<evidence type="ECO:0000259" key="4">
    <source>
        <dbReference type="Pfam" id="PF00891"/>
    </source>
</evidence>
<protein>
    <submittedName>
        <fullName evidence="6">Uncharacterized protein</fullName>
    </submittedName>
</protein>
<keyword evidence="2" id="KW-0808">Transferase</keyword>
<dbReference type="InterPro" id="IPR036390">
    <property type="entry name" value="WH_DNA-bd_sf"/>
</dbReference>